<sequence>MPGVDLASVGYTVAGTYDYGYTSATALPATYVNDWASASSPSGSIGNTSSAYASSDALVAKDTTYPSLSTLPDIDLTIFDRVEPTWKAQGLQ</sequence>
<evidence type="ECO:0000313" key="1">
    <source>
        <dbReference type="EMBL" id="KAJ3528557.1"/>
    </source>
</evidence>
<protein>
    <submittedName>
        <fullName evidence="1">Uncharacterized protein</fullName>
    </submittedName>
</protein>
<organism evidence="1 2">
    <name type="scientific">Phlebia brevispora</name>
    <dbReference type="NCBI Taxonomy" id="194682"/>
    <lineage>
        <taxon>Eukaryota</taxon>
        <taxon>Fungi</taxon>
        <taxon>Dikarya</taxon>
        <taxon>Basidiomycota</taxon>
        <taxon>Agaricomycotina</taxon>
        <taxon>Agaricomycetes</taxon>
        <taxon>Polyporales</taxon>
        <taxon>Meruliaceae</taxon>
        <taxon>Phlebia</taxon>
    </lineage>
</organism>
<dbReference type="Proteomes" id="UP001148662">
    <property type="component" value="Unassembled WGS sequence"/>
</dbReference>
<name>A0ACC1RZF9_9APHY</name>
<accession>A0ACC1RZF9</accession>
<evidence type="ECO:0000313" key="2">
    <source>
        <dbReference type="Proteomes" id="UP001148662"/>
    </source>
</evidence>
<proteinExistence type="predicted"/>
<dbReference type="EMBL" id="JANHOG010002011">
    <property type="protein sequence ID" value="KAJ3528557.1"/>
    <property type="molecule type" value="Genomic_DNA"/>
</dbReference>
<comment type="caution">
    <text evidence="1">The sequence shown here is derived from an EMBL/GenBank/DDBJ whole genome shotgun (WGS) entry which is preliminary data.</text>
</comment>
<keyword evidence="2" id="KW-1185">Reference proteome</keyword>
<gene>
    <name evidence="1" type="ORF">NM688_g7982</name>
</gene>
<reference evidence="1" key="1">
    <citation type="submission" date="2022-07" db="EMBL/GenBank/DDBJ databases">
        <title>Genome Sequence of Phlebia brevispora.</title>
        <authorList>
            <person name="Buettner E."/>
        </authorList>
    </citation>
    <scope>NUCLEOTIDE SEQUENCE</scope>
    <source>
        <strain evidence="1">MPL23</strain>
    </source>
</reference>